<evidence type="ECO:0000256" key="2">
    <source>
        <dbReference type="ARBA" id="ARBA00023034"/>
    </source>
</evidence>
<keyword evidence="4" id="KW-0472">Membrane</keyword>
<dbReference type="EMBL" id="CP104694">
    <property type="protein sequence ID" value="UXI69382.1"/>
    <property type="molecule type" value="Genomic_DNA"/>
</dbReference>
<dbReference type="Pfam" id="PF05719">
    <property type="entry name" value="GPP34"/>
    <property type="match status" value="1"/>
</dbReference>
<dbReference type="Proteomes" id="UP001064632">
    <property type="component" value="Chromosome"/>
</dbReference>
<keyword evidence="6" id="KW-1185">Reference proteome</keyword>
<reference evidence="5" key="1">
    <citation type="submission" date="2022-09" db="EMBL/GenBank/DDBJ databases">
        <title>Tahibacter sp. nov., isolated from a fresh water.</title>
        <authorList>
            <person name="Baek J.H."/>
            <person name="Lee J.K."/>
            <person name="Kim J.M."/>
            <person name="Jeon C.O."/>
        </authorList>
    </citation>
    <scope>NUCLEOTIDE SEQUENCE</scope>
    <source>
        <strain evidence="5">W38</strain>
    </source>
</reference>
<organism evidence="5 6">
    <name type="scientific">Tahibacter amnicola</name>
    <dbReference type="NCBI Taxonomy" id="2976241"/>
    <lineage>
        <taxon>Bacteria</taxon>
        <taxon>Pseudomonadati</taxon>
        <taxon>Pseudomonadota</taxon>
        <taxon>Gammaproteobacteria</taxon>
        <taxon>Lysobacterales</taxon>
        <taxon>Rhodanobacteraceae</taxon>
        <taxon>Tahibacter</taxon>
    </lineage>
</organism>
<protein>
    <submittedName>
        <fullName evidence="5">GPP34 family phosphoprotein</fullName>
    </submittedName>
</protein>
<evidence type="ECO:0000313" key="6">
    <source>
        <dbReference type="Proteomes" id="UP001064632"/>
    </source>
</evidence>
<sequence>MLIAERFLMLVLDPTRGTLALARHDEDTASLCAAGLLLELVAQRRLVASHQRLVLDDSLPPNHPLLGQAGAVLGSLVRPDAATAIAQVARRVAHLPRTLLDSLCRRDLLHRYRDWKFWQADSLRYPLRSRQALNEAVHSLEAATSAPSDLGGLGLMVLADVAGVLAHHLDALHYDHASKALLTLNYAIEEDTPRGAAALIRSALLM</sequence>
<accession>A0ABY6BIQ7</accession>
<keyword evidence="2" id="KW-0333">Golgi apparatus</keyword>
<evidence type="ECO:0000256" key="3">
    <source>
        <dbReference type="ARBA" id="ARBA00023121"/>
    </source>
</evidence>
<dbReference type="Gene3D" id="1.10.3630.10">
    <property type="entry name" value="yeast vps74-n-term truncation variant domain like"/>
    <property type="match status" value="1"/>
</dbReference>
<dbReference type="InterPro" id="IPR008628">
    <property type="entry name" value="GPP34-like"/>
</dbReference>
<gene>
    <name evidence="5" type="ORF">N4264_06960</name>
</gene>
<evidence type="ECO:0000256" key="4">
    <source>
        <dbReference type="ARBA" id="ARBA00023136"/>
    </source>
</evidence>
<keyword evidence="3" id="KW-0446">Lipid-binding</keyword>
<proteinExistence type="predicted"/>
<comment type="subcellular location">
    <subcellularLocation>
        <location evidence="1">Golgi apparatus membrane</location>
        <topology evidence="1">Peripheral membrane protein</topology>
        <orientation evidence="1">Cytoplasmic side</orientation>
    </subcellularLocation>
</comment>
<dbReference type="RefSeq" id="WP_261696337.1">
    <property type="nucleotide sequence ID" value="NZ_CP104694.1"/>
</dbReference>
<evidence type="ECO:0000256" key="1">
    <source>
        <dbReference type="ARBA" id="ARBA00004255"/>
    </source>
</evidence>
<dbReference type="InterPro" id="IPR038261">
    <property type="entry name" value="GPP34-like_sf"/>
</dbReference>
<name>A0ABY6BIQ7_9GAMM</name>
<evidence type="ECO:0000313" key="5">
    <source>
        <dbReference type="EMBL" id="UXI69382.1"/>
    </source>
</evidence>